<gene>
    <name evidence="8" type="ORF">NCTC8297_02420</name>
</gene>
<evidence type="ECO:0000256" key="6">
    <source>
        <dbReference type="SAM" id="Phobius"/>
    </source>
</evidence>
<name>A0A379T904_SALER</name>
<proteinExistence type="predicted"/>
<sequence>MLLSLPLAWLLVRHPTRSLLWLYNILDIPYALPGVVLAISFILLFAHPLPLLDISLNGTLTIIFFAYMARFFYGMYKASIQLYVTARCCNGRGR</sequence>
<keyword evidence="3 6" id="KW-0812">Transmembrane</keyword>
<dbReference type="Proteomes" id="UP000254741">
    <property type="component" value="Unassembled WGS sequence"/>
</dbReference>
<keyword evidence="2" id="KW-0997">Cell inner membrane</keyword>
<dbReference type="PROSITE" id="PS50928">
    <property type="entry name" value="ABC_TM1"/>
    <property type="match status" value="1"/>
</dbReference>
<dbReference type="SUPFAM" id="SSF161098">
    <property type="entry name" value="MetI-like"/>
    <property type="match status" value="1"/>
</dbReference>
<evidence type="ECO:0000256" key="3">
    <source>
        <dbReference type="ARBA" id="ARBA00022692"/>
    </source>
</evidence>
<evidence type="ECO:0000259" key="7">
    <source>
        <dbReference type="PROSITE" id="PS50928"/>
    </source>
</evidence>
<keyword evidence="2" id="KW-1003">Cell membrane</keyword>
<dbReference type="EMBL" id="UGXG01000002">
    <property type="protein sequence ID" value="SUG47167.1"/>
    <property type="molecule type" value="Genomic_DNA"/>
</dbReference>
<evidence type="ECO:0000256" key="1">
    <source>
        <dbReference type="ARBA" id="ARBA00004429"/>
    </source>
</evidence>
<evidence type="ECO:0000313" key="8">
    <source>
        <dbReference type="EMBL" id="SUG47167.1"/>
    </source>
</evidence>
<protein>
    <recommendedName>
        <fullName evidence="7">ABC transmembrane type-1 domain-containing protein</fullName>
    </recommendedName>
</protein>
<dbReference type="AlphaFoldDB" id="A0A379T904"/>
<feature type="transmembrane region" description="Helical" evidence="6">
    <location>
        <begin position="28"/>
        <end position="47"/>
    </location>
</feature>
<dbReference type="InterPro" id="IPR000515">
    <property type="entry name" value="MetI-like"/>
</dbReference>
<dbReference type="InterPro" id="IPR035906">
    <property type="entry name" value="MetI-like_sf"/>
</dbReference>
<reference evidence="8 9" key="1">
    <citation type="submission" date="2018-06" db="EMBL/GenBank/DDBJ databases">
        <authorList>
            <consortium name="Pathogen Informatics"/>
            <person name="Doyle S."/>
        </authorList>
    </citation>
    <scope>NUCLEOTIDE SEQUENCE [LARGE SCALE GENOMIC DNA]</scope>
    <source>
        <strain evidence="8 9">NCTC8297</strain>
    </source>
</reference>
<evidence type="ECO:0000256" key="5">
    <source>
        <dbReference type="ARBA" id="ARBA00023136"/>
    </source>
</evidence>
<accession>A0A379T904</accession>
<feature type="domain" description="ABC transmembrane type-1" evidence="7">
    <location>
        <begin position="1"/>
        <end position="94"/>
    </location>
</feature>
<evidence type="ECO:0000256" key="2">
    <source>
        <dbReference type="ARBA" id="ARBA00022519"/>
    </source>
</evidence>
<evidence type="ECO:0000256" key="4">
    <source>
        <dbReference type="ARBA" id="ARBA00022989"/>
    </source>
</evidence>
<keyword evidence="4 6" id="KW-1133">Transmembrane helix</keyword>
<comment type="subcellular location">
    <subcellularLocation>
        <location evidence="1">Cell inner membrane</location>
        <topology evidence="1">Multi-pass membrane protein</topology>
    </subcellularLocation>
</comment>
<dbReference type="Gene3D" id="1.10.3720.10">
    <property type="entry name" value="MetI-like"/>
    <property type="match status" value="1"/>
</dbReference>
<dbReference type="GO" id="GO:0055085">
    <property type="term" value="P:transmembrane transport"/>
    <property type="evidence" value="ECO:0007669"/>
    <property type="project" value="InterPro"/>
</dbReference>
<dbReference type="GO" id="GO:0005886">
    <property type="term" value="C:plasma membrane"/>
    <property type="evidence" value="ECO:0007669"/>
    <property type="project" value="UniProtKB-SubCell"/>
</dbReference>
<organism evidence="8 9">
    <name type="scientific">Salmonella enterica subsp. arizonae</name>
    <dbReference type="NCBI Taxonomy" id="59203"/>
    <lineage>
        <taxon>Bacteria</taxon>
        <taxon>Pseudomonadati</taxon>
        <taxon>Pseudomonadota</taxon>
        <taxon>Gammaproteobacteria</taxon>
        <taxon>Enterobacterales</taxon>
        <taxon>Enterobacteriaceae</taxon>
        <taxon>Salmonella</taxon>
    </lineage>
</organism>
<feature type="transmembrane region" description="Helical" evidence="6">
    <location>
        <begin position="54"/>
        <end position="73"/>
    </location>
</feature>
<evidence type="ECO:0000313" key="9">
    <source>
        <dbReference type="Proteomes" id="UP000254741"/>
    </source>
</evidence>
<keyword evidence="5 6" id="KW-0472">Membrane</keyword>